<proteinExistence type="predicted"/>
<keyword evidence="2" id="KW-1185">Reference proteome</keyword>
<gene>
    <name evidence="1" type="ORF">LOK49_LG15G02171</name>
</gene>
<evidence type="ECO:0000313" key="2">
    <source>
        <dbReference type="Proteomes" id="UP001060215"/>
    </source>
</evidence>
<organism evidence="1 2">
    <name type="scientific">Camellia lanceoleosa</name>
    <dbReference type="NCBI Taxonomy" id="1840588"/>
    <lineage>
        <taxon>Eukaryota</taxon>
        <taxon>Viridiplantae</taxon>
        <taxon>Streptophyta</taxon>
        <taxon>Embryophyta</taxon>
        <taxon>Tracheophyta</taxon>
        <taxon>Spermatophyta</taxon>
        <taxon>Magnoliopsida</taxon>
        <taxon>eudicotyledons</taxon>
        <taxon>Gunneridae</taxon>
        <taxon>Pentapetalae</taxon>
        <taxon>asterids</taxon>
        <taxon>Ericales</taxon>
        <taxon>Theaceae</taxon>
        <taxon>Camellia</taxon>
    </lineage>
</organism>
<protein>
    <submittedName>
        <fullName evidence="1">Uncharacterized protein</fullName>
    </submittedName>
</protein>
<dbReference type="EMBL" id="CM045768">
    <property type="protein sequence ID" value="KAI7983920.1"/>
    <property type="molecule type" value="Genomic_DNA"/>
</dbReference>
<accession>A0ACC0F5W0</accession>
<sequence length="152" mass="17389">MASMRSVTQDHRRIRSVLPGLAFEPLLNYPSMDSMKILIWNCHGARNNTFKRNLRELLRTHKPEILVLMETKVTFSSLGNFFNNLCFSASIVVDPIGRMGGIWLLWDTAHVNVQTSSVSNQYIHATIHKEDYEEWVLSAVYASPNPATREIL</sequence>
<name>A0ACC0F5W0_9ERIC</name>
<reference evidence="1 2" key="1">
    <citation type="journal article" date="2022" name="Plant J.">
        <title>Chromosome-level genome of Camellia lanceoleosa provides a valuable resource for understanding genome evolution and self-incompatibility.</title>
        <authorList>
            <person name="Gong W."/>
            <person name="Xiao S."/>
            <person name="Wang L."/>
            <person name="Liao Z."/>
            <person name="Chang Y."/>
            <person name="Mo W."/>
            <person name="Hu G."/>
            <person name="Li W."/>
            <person name="Zhao G."/>
            <person name="Zhu H."/>
            <person name="Hu X."/>
            <person name="Ji K."/>
            <person name="Xiang X."/>
            <person name="Song Q."/>
            <person name="Yuan D."/>
            <person name="Jin S."/>
            <person name="Zhang L."/>
        </authorList>
    </citation>
    <scope>NUCLEOTIDE SEQUENCE [LARGE SCALE GENOMIC DNA]</scope>
    <source>
        <strain evidence="1">SQ_2022a</strain>
    </source>
</reference>
<comment type="caution">
    <text evidence="1">The sequence shown here is derived from an EMBL/GenBank/DDBJ whole genome shotgun (WGS) entry which is preliminary data.</text>
</comment>
<evidence type="ECO:0000313" key="1">
    <source>
        <dbReference type="EMBL" id="KAI7983920.1"/>
    </source>
</evidence>
<dbReference type="Proteomes" id="UP001060215">
    <property type="component" value="Chromosome 11"/>
</dbReference>